<dbReference type="SUPFAM" id="SSF52540">
    <property type="entry name" value="P-loop containing nucleoside triphosphate hydrolases"/>
    <property type="match status" value="1"/>
</dbReference>
<name>A0A2S0K3U2_LYSSH</name>
<evidence type="ECO:0000313" key="9">
    <source>
        <dbReference type="EMBL" id="SUV16036.1"/>
    </source>
</evidence>
<feature type="domain" description="Clp ATPase C-terminal" evidence="7">
    <location>
        <begin position="358"/>
        <end position="454"/>
    </location>
</feature>
<accession>A0A2S0K3U2</accession>
<dbReference type="GO" id="GO:0043335">
    <property type="term" value="P:protein unfolding"/>
    <property type="evidence" value="ECO:0007669"/>
    <property type="project" value="UniProtKB-UniRule"/>
</dbReference>
<comment type="function">
    <text evidence="5">ATPase subunit of a proteasome-like degradation complex; this subunit has chaperone activity. The binding of ATP and its subsequent hydrolysis by HslU are essential for unfolding of protein substrates subsequently hydrolyzed by HslV. HslU recognizes the N-terminal part of its protein substrates and unfolds these before they are guided to HslV for hydrolysis.</text>
</comment>
<protein>
    <recommendedName>
        <fullName evidence="5">ATP-dependent protease ATPase subunit HslU</fullName>
    </recommendedName>
    <alternativeName>
        <fullName evidence="5">Unfoldase HslU</fullName>
    </alternativeName>
</protein>
<dbReference type="GO" id="GO:0036402">
    <property type="term" value="F:proteasome-activating activity"/>
    <property type="evidence" value="ECO:0007669"/>
    <property type="project" value="UniProtKB-UniRule"/>
</dbReference>
<dbReference type="PANTHER" id="PTHR48102:SF3">
    <property type="entry name" value="ATP-DEPENDENT PROTEASE ATPASE SUBUNIT HSLU"/>
    <property type="match status" value="1"/>
</dbReference>
<dbReference type="Proteomes" id="UP000255295">
    <property type="component" value="Unassembled WGS sequence"/>
</dbReference>
<dbReference type="PANTHER" id="PTHR48102">
    <property type="entry name" value="ATP-DEPENDENT CLP PROTEASE ATP-BINDING SUBUNIT CLPX-LIKE, MITOCHONDRIAL-RELATED"/>
    <property type="match status" value="1"/>
</dbReference>
<evidence type="ECO:0000256" key="2">
    <source>
        <dbReference type="ARBA" id="ARBA00022741"/>
    </source>
</evidence>
<feature type="binding site" evidence="5">
    <location>
        <begin position="62"/>
        <end position="67"/>
    </location>
    <ligand>
        <name>ATP</name>
        <dbReference type="ChEBI" id="CHEBI:30616"/>
    </ligand>
</feature>
<dbReference type="NCBIfam" id="NF003544">
    <property type="entry name" value="PRK05201.1"/>
    <property type="match status" value="1"/>
</dbReference>
<comment type="subunit">
    <text evidence="5">A double ring-shaped homohexamer of HslV is capped on each side by a ring-shaped HslU homohexamer. The assembly of the HslU/HslV complex is dependent on binding of ATP.</text>
</comment>
<keyword evidence="2 5" id="KW-0547">Nucleotide-binding</keyword>
<comment type="similarity">
    <text evidence="1 5">Belongs to the ClpX chaperone family. HslU subfamily.</text>
</comment>
<evidence type="ECO:0000256" key="1">
    <source>
        <dbReference type="ARBA" id="ARBA00009771"/>
    </source>
</evidence>
<dbReference type="Gene3D" id="3.40.50.300">
    <property type="entry name" value="P-loop containing nucleotide triphosphate hydrolases"/>
    <property type="match status" value="2"/>
</dbReference>
<dbReference type="GO" id="GO:0008233">
    <property type="term" value="F:peptidase activity"/>
    <property type="evidence" value="ECO:0007669"/>
    <property type="project" value="UniProtKB-KW"/>
</dbReference>
<evidence type="ECO:0000256" key="3">
    <source>
        <dbReference type="ARBA" id="ARBA00022840"/>
    </source>
</evidence>
<dbReference type="Pfam" id="PF07724">
    <property type="entry name" value="AAA_2"/>
    <property type="match status" value="1"/>
</dbReference>
<dbReference type="InterPro" id="IPR003593">
    <property type="entry name" value="AAA+_ATPase"/>
</dbReference>
<feature type="binding site" evidence="5">
    <location>
        <position position="279"/>
    </location>
    <ligand>
        <name>ATP</name>
        <dbReference type="ChEBI" id="CHEBI:30616"/>
    </ligand>
</feature>
<dbReference type="FunFam" id="3.40.50.300:FF:000220">
    <property type="entry name" value="ATP-dependent protease ATPase subunit HslU"/>
    <property type="match status" value="1"/>
</dbReference>
<dbReference type="CDD" id="cd19498">
    <property type="entry name" value="RecA-like_HslU"/>
    <property type="match status" value="1"/>
</dbReference>
<dbReference type="GO" id="GO:0009376">
    <property type="term" value="C:HslUV protease complex"/>
    <property type="evidence" value="ECO:0007669"/>
    <property type="project" value="UniProtKB-UniRule"/>
</dbReference>
<proteinExistence type="inferred from homology"/>
<dbReference type="SMART" id="SM01086">
    <property type="entry name" value="ClpB_D2-small"/>
    <property type="match status" value="1"/>
</dbReference>
<dbReference type="EMBL" id="CP019980">
    <property type="protein sequence ID" value="AVK98021.1"/>
    <property type="molecule type" value="Genomic_DNA"/>
</dbReference>
<dbReference type="GO" id="GO:0005524">
    <property type="term" value="F:ATP binding"/>
    <property type="evidence" value="ECO:0007669"/>
    <property type="project" value="UniProtKB-UniRule"/>
</dbReference>
<feature type="binding site" evidence="5">
    <location>
        <position position="344"/>
    </location>
    <ligand>
        <name>ATP</name>
        <dbReference type="ChEBI" id="CHEBI:30616"/>
    </ligand>
</feature>
<evidence type="ECO:0000259" key="7">
    <source>
        <dbReference type="SMART" id="SM01086"/>
    </source>
</evidence>
<dbReference type="InterPro" id="IPR003959">
    <property type="entry name" value="ATPase_AAA_core"/>
</dbReference>
<feature type="binding site" evidence="5">
    <location>
        <position position="416"/>
    </location>
    <ligand>
        <name>ATP</name>
        <dbReference type="ChEBI" id="CHEBI:30616"/>
    </ligand>
</feature>
<dbReference type="HAMAP" id="MF_00249">
    <property type="entry name" value="HslU"/>
    <property type="match status" value="1"/>
</dbReference>
<sequence>MTPQNLTPRQITEHLDRFIVGQNEAKRAVAIALRNRYRRSLLADDMKAEVIPKNILMIGPTGVGKTEIARRIAKLTNAPFVKVEATKFTEVGYVGRDVESMVRDVVEAAHRLVKEEMMESVKEQAEELANEAIVKLLVPSLRKKQAMQNPFEMLFGGKEQQTHDDTSSEETEVRSKRAQIAIDLRNGKLENEWVTVEVTEQSPSIFDALQGTGMDMSANSGMQDMLSSLMPKKQKKRRVQVKDARRILTIEEANKLIDADEVSQEAIARAEQSGIIFIDEIDKIASKDTNSSASVSREGVQRDILPIVEGSTVTTKYGAVKTDYMLFIAAGAFHMSKPSDLIPELQGRFPIRVELEKLTKQDFVRILKEPDQSLILQYKALLETEGVAIDFAENAIERIAEIATEVNQETDNIGARRLHTILERLLEELSFEASEIAPAQIEITAAYVDQKLAGIVKNKDLSQFIL</sequence>
<reference evidence="8 10" key="1">
    <citation type="submission" date="2017-03" db="EMBL/GenBank/DDBJ databases">
        <title>The whole genome sequencing and assembly of Lysinibacillus sphaericus DSM 28T strain.</title>
        <authorList>
            <person name="Lee Y.-J."/>
            <person name="Yi H."/>
            <person name="Bahn Y.-S."/>
            <person name="Kim J.F."/>
            <person name="Lee D.-W."/>
        </authorList>
    </citation>
    <scope>NUCLEOTIDE SEQUENCE [LARGE SCALE GENOMIC DNA]</scope>
    <source>
        <strain evidence="8 10">DSM 28</strain>
    </source>
</reference>
<evidence type="ECO:0000313" key="10">
    <source>
        <dbReference type="Proteomes" id="UP000238825"/>
    </source>
</evidence>
<evidence type="ECO:0000313" key="11">
    <source>
        <dbReference type="Proteomes" id="UP000255295"/>
    </source>
</evidence>
<dbReference type="InterPro" id="IPR027417">
    <property type="entry name" value="P-loop_NTPase"/>
</dbReference>
<feature type="binding site" evidence="5">
    <location>
        <position position="20"/>
    </location>
    <ligand>
        <name>ATP</name>
        <dbReference type="ChEBI" id="CHEBI:30616"/>
    </ligand>
</feature>
<dbReference type="RefSeq" id="WP_024362041.1">
    <property type="nucleotide sequence ID" value="NZ_BJNS01000005.1"/>
</dbReference>
<keyword evidence="8" id="KW-0378">Hydrolase</keyword>
<organism evidence="8 10">
    <name type="scientific">Lysinibacillus sphaericus</name>
    <name type="common">Bacillus sphaericus</name>
    <dbReference type="NCBI Taxonomy" id="1421"/>
    <lineage>
        <taxon>Bacteria</taxon>
        <taxon>Bacillati</taxon>
        <taxon>Bacillota</taxon>
        <taxon>Bacilli</taxon>
        <taxon>Bacillales</taxon>
        <taxon>Bacillaceae</taxon>
        <taxon>Lysinibacillus</taxon>
    </lineage>
</organism>
<dbReference type="Pfam" id="PF00004">
    <property type="entry name" value="AAA"/>
    <property type="match status" value="1"/>
</dbReference>
<dbReference type="InterPro" id="IPR004491">
    <property type="entry name" value="HslU"/>
</dbReference>
<dbReference type="NCBIfam" id="TIGR00390">
    <property type="entry name" value="hslU"/>
    <property type="match status" value="1"/>
</dbReference>
<dbReference type="GO" id="GO:0016887">
    <property type="term" value="F:ATP hydrolysis activity"/>
    <property type="evidence" value="ECO:0007669"/>
    <property type="project" value="InterPro"/>
</dbReference>
<dbReference type="InterPro" id="IPR019489">
    <property type="entry name" value="Clp_ATPase_C"/>
</dbReference>
<dbReference type="GeneID" id="48278073"/>
<feature type="domain" description="AAA+ ATPase" evidence="6">
    <location>
        <begin position="51"/>
        <end position="359"/>
    </location>
</feature>
<evidence type="ECO:0000256" key="5">
    <source>
        <dbReference type="HAMAP-Rule" id="MF_00249"/>
    </source>
</evidence>
<evidence type="ECO:0000313" key="8">
    <source>
        <dbReference type="EMBL" id="AVK98021.1"/>
    </source>
</evidence>
<keyword evidence="4 5" id="KW-0143">Chaperone</keyword>
<comment type="subcellular location">
    <subcellularLocation>
        <location evidence="5">Cytoplasm</location>
    </subcellularLocation>
</comment>
<dbReference type="EMBL" id="UFSZ01000001">
    <property type="protein sequence ID" value="SUV16036.1"/>
    <property type="molecule type" value="Genomic_DNA"/>
</dbReference>
<keyword evidence="8" id="KW-0645">Protease</keyword>
<dbReference type="SMART" id="SM00382">
    <property type="entry name" value="AAA"/>
    <property type="match status" value="1"/>
</dbReference>
<dbReference type="Proteomes" id="UP000238825">
    <property type="component" value="Chromosome"/>
</dbReference>
<dbReference type="Gene3D" id="1.10.8.60">
    <property type="match status" value="1"/>
</dbReference>
<evidence type="ECO:0000256" key="4">
    <source>
        <dbReference type="ARBA" id="ARBA00023186"/>
    </source>
</evidence>
<dbReference type="InterPro" id="IPR050052">
    <property type="entry name" value="ATP-dep_Clp_protease_ClpX"/>
</dbReference>
<reference evidence="9 11" key="2">
    <citation type="submission" date="2018-06" db="EMBL/GenBank/DDBJ databases">
        <authorList>
            <consortium name="Pathogen Informatics"/>
            <person name="Doyle S."/>
        </authorList>
    </citation>
    <scope>NUCLEOTIDE SEQUENCE [LARGE SCALE GENOMIC DNA]</scope>
    <source>
        <strain evidence="9 11">NCTC10338</strain>
    </source>
</reference>
<gene>
    <name evidence="5 9" type="primary">hslU</name>
    <name evidence="8" type="ORF">LS41612_17865</name>
    <name evidence="9" type="ORF">NCTC10338_01110</name>
</gene>
<evidence type="ECO:0000259" key="6">
    <source>
        <dbReference type="SMART" id="SM00382"/>
    </source>
</evidence>
<keyword evidence="3 5" id="KW-0067">ATP-binding</keyword>
<dbReference type="AlphaFoldDB" id="A0A2S0K3U2"/>
<keyword evidence="5" id="KW-0963">Cytoplasm</keyword>